<reference evidence="2" key="1">
    <citation type="submission" date="2017-05" db="UniProtKB">
        <authorList>
            <consortium name="EnsemblMetazoa"/>
        </authorList>
    </citation>
    <scope>IDENTIFICATION</scope>
</reference>
<accession>A0A1X7U026</accession>
<organism evidence="2">
    <name type="scientific">Amphimedon queenslandica</name>
    <name type="common">Sponge</name>
    <dbReference type="NCBI Taxonomy" id="400682"/>
    <lineage>
        <taxon>Eukaryota</taxon>
        <taxon>Metazoa</taxon>
        <taxon>Porifera</taxon>
        <taxon>Demospongiae</taxon>
        <taxon>Heteroscleromorpha</taxon>
        <taxon>Haplosclerida</taxon>
        <taxon>Niphatidae</taxon>
        <taxon>Amphimedon</taxon>
    </lineage>
</organism>
<proteinExistence type="predicted"/>
<evidence type="ECO:0000256" key="1">
    <source>
        <dbReference type="SAM" id="MobiDB-lite"/>
    </source>
</evidence>
<dbReference type="EnsemblMetazoa" id="Aqu2.1.21029_001">
    <property type="protein sequence ID" value="Aqu2.1.21029_001"/>
    <property type="gene ID" value="Aqu2.1.21029"/>
</dbReference>
<dbReference type="AlphaFoldDB" id="A0A1X7U026"/>
<protein>
    <submittedName>
        <fullName evidence="2">Uncharacterized protein</fullName>
    </submittedName>
</protein>
<sequence length="151" mass="17143">NKRCRSVEARRKRKRCLIYKKKRVAAEGVHVDREGLKTPSDFSVVSGEQFSVTSFASETSFGSASSPPPTPPSSFFDSSETDDILDPCLLQYELEKETNFCPPDNENVTTQDLLTHMKKTNDELLSKAKKYKSACETKERIISDMRVEREN</sequence>
<evidence type="ECO:0000313" key="2">
    <source>
        <dbReference type="EnsemblMetazoa" id="Aqu2.1.21029_001"/>
    </source>
</evidence>
<name>A0A1X7U026_AMPQE</name>
<dbReference type="InParanoid" id="A0A1X7U026"/>
<feature type="region of interest" description="Disordered" evidence="1">
    <location>
        <begin position="57"/>
        <end position="80"/>
    </location>
</feature>